<comment type="caution">
    <text evidence="1">The sequence shown here is derived from an EMBL/GenBank/DDBJ whole genome shotgun (WGS) entry which is preliminary data.</text>
</comment>
<accession>A0A2V0NUF0</accession>
<reference evidence="1 2" key="1">
    <citation type="journal article" date="2018" name="Sci. Rep.">
        <title>Raphidocelis subcapitata (=Pseudokirchneriella subcapitata) provides an insight into genome evolution and environmental adaptations in the Sphaeropleales.</title>
        <authorList>
            <person name="Suzuki S."/>
            <person name="Yamaguchi H."/>
            <person name="Nakajima N."/>
            <person name="Kawachi M."/>
        </authorList>
    </citation>
    <scope>NUCLEOTIDE SEQUENCE [LARGE SCALE GENOMIC DNA]</scope>
    <source>
        <strain evidence="1 2">NIES-35</strain>
    </source>
</reference>
<dbReference type="AlphaFoldDB" id="A0A2V0NUF0"/>
<gene>
    <name evidence="1" type="ORF">Rsub_03608</name>
</gene>
<keyword evidence="2" id="KW-1185">Reference proteome</keyword>
<organism evidence="1 2">
    <name type="scientific">Raphidocelis subcapitata</name>
    <dbReference type="NCBI Taxonomy" id="307507"/>
    <lineage>
        <taxon>Eukaryota</taxon>
        <taxon>Viridiplantae</taxon>
        <taxon>Chlorophyta</taxon>
        <taxon>core chlorophytes</taxon>
        <taxon>Chlorophyceae</taxon>
        <taxon>CS clade</taxon>
        <taxon>Sphaeropleales</taxon>
        <taxon>Selenastraceae</taxon>
        <taxon>Raphidocelis</taxon>
    </lineage>
</organism>
<dbReference type="OrthoDB" id="546863at2759"/>
<sequence>MADMLVHRSACGLGAACCRKIPARPCVLAGVAPPPPPALHAPTSSPAAAAAAAAPAPLLEAPPAIVRTPPRGLCLASGLSFDAHETLASVHDAEELGSHVELPHLASAPALHGNWAITGPAVVRRVGRSLRALVRAGGWVSLGAALDHVLAADGAASLGSYGADEDGAPGSGLPRGGGAAPAAAFELHGTLVELSGPFKLLMPGPGCREHMGRLILTVPQFDESNCILLLPGGCISHPLCAVPVPPSRMARQLPAVG</sequence>
<evidence type="ECO:0000313" key="1">
    <source>
        <dbReference type="EMBL" id="GBF91288.1"/>
    </source>
</evidence>
<evidence type="ECO:0000313" key="2">
    <source>
        <dbReference type="Proteomes" id="UP000247498"/>
    </source>
</evidence>
<proteinExistence type="predicted"/>
<name>A0A2V0NUF0_9CHLO</name>
<dbReference type="Proteomes" id="UP000247498">
    <property type="component" value="Unassembled WGS sequence"/>
</dbReference>
<dbReference type="EMBL" id="BDRX01000023">
    <property type="protein sequence ID" value="GBF91288.1"/>
    <property type="molecule type" value="Genomic_DNA"/>
</dbReference>
<protein>
    <submittedName>
        <fullName evidence="1">Uncharacterized protein</fullName>
    </submittedName>
</protein>
<dbReference type="InParanoid" id="A0A2V0NUF0"/>